<evidence type="ECO:0000256" key="6">
    <source>
        <dbReference type="SAM" id="Phobius"/>
    </source>
</evidence>
<feature type="transmembrane region" description="Helical" evidence="6">
    <location>
        <begin position="38"/>
        <end position="56"/>
    </location>
</feature>
<evidence type="ECO:0000256" key="4">
    <source>
        <dbReference type="ARBA" id="ARBA00022989"/>
    </source>
</evidence>
<keyword evidence="5 6" id="KW-0472">Membrane</keyword>
<name>A0A1G2C6Z9_9BACT</name>
<dbReference type="PANTHER" id="PTHR30250:SF11">
    <property type="entry name" value="O-ANTIGEN TRANSPORTER-RELATED"/>
    <property type="match status" value="1"/>
</dbReference>
<dbReference type="GO" id="GO:0005886">
    <property type="term" value="C:plasma membrane"/>
    <property type="evidence" value="ECO:0007669"/>
    <property type="project" value="UniProtKB-SubCell"/>
</dbReference>
<evidence type="ECO:0000256" key="5">
    <source>
        <dbReference type="ARBA" id="ARBA00023136"/>
    </source>
</evidence>
<feature type="transmembrane region" description="Helical" evidence="6">
    <location>
        <begin position="191"/>
        <end position="213"/>
    </location>
</feature>
<keyword evidence="4 6" id="KW-1133">Transmembrane helix</keyword>
<keyword evidence="2" id="KW-1003">Cell membrane</keyword>
<feature type="transmembrane region" description="Helical" evidence="6">
    <location>
        <begin position="379"/>
        <end position="397"/>
    </location>
</feature>
<dbReference type="Proteomes" id="UP000176648">
    <property type="component" value="Unassembled WGS sequence"/>
</dbReference>
<feature type="transmembrane region" description="Helical" evidence="6">
    <location>
        <begin position="167"/>
        <end position="185"/>
    </location>
</feature>
<evidence type="ECO:0000256" key="1">
    <source>
        <dbReference type="ARBA" id="ARBA00004651"/>
    </source>
</evidence>
<dbReference type="STRING" id="1798644.A2122_00670"/>
<keyword evidence="3 6" id="KW-0812">Transmembrane</keyword>
<feature type="transmembrane region" description="Helical" evidence="6">
    <location>
        <begin position="106"/>
        <end position="127"/>
    </location>
</feature>
<evidence type="ECO:0000256" key="3">
    <source>
        <dbReference type="ARBA" id="ARBA00022692"/>
    </source>
</evidence>
<proteinExistence type="predicted"/>
<feature type="transmembrane region" description="Helical" evidence="6">
    <location>
        <begin position="443"/>
        <end position="474"/>
    </location>
</feature>
<evidence type="ECO:0000313" key="8">
    <source>
        <dbReference type="Proteomes" id="UP000176648"/>
    </source>
</evidence>
<dbReference type="AlphaFoldDB" id="A0A1G2C6Z9"/>
<feature type="transmembrane region" description="Helical" evidence="6">
    <location>
        <begin position="275"/>
        <end position="294"/>
    </location>
</feature>
<feature type="transmembrane region" description="Helical" evidence="6">
    <location>
        <begin position="139"/>
        <end position="160"/>
    </location>
</feature>
<feature type="transmembrane region" description="Helical" evidence="6">
    <location>
        <begin position="403"/>
        <end position="422"/>
    </location>
</feature>
<evidence type="ECO:0000256" key="2">
    <source>
        <dbReference type="ARBA" id="ARBA00022475"/>
    </source>
</evidence>
<organism evidence="7 8">
    <name type="scientific">Candidatus Liptonbacteria bacterium GWB1_49_6</name>
    <dbReference type="NCBI Taxonomy" id="1798644"/>
    <lineage>
        <taxon>Bacteria</taxon>
        <taxon>Candidatus Liptoniibacteriota</taxon>
    </lineage>
</organism>
<dbReference type="InterPro" id="IPR002797">
    <property type="entry name" value="Polysacc_synth"/>
</dbReference>
<sequence>MLKKLIPLGGRAKSLLFTNQSTRQTVAKNTIWLTVSQFGGRLIRAVIVIYAARILGAAEWGVFSYAVGLAAILTIFTDLGIGAILTREASRIGEGERKSRLIGTAFFIKLALLAAGIIIIIAGAPYLTSISEVRHLLPWVALILAFDTLREFGFSLIRALEKMEWEAGLFLFTNAMIVIAGIVALKISGTVAAFTIAYAIGTGAGMVATFYFLRTRLSKIFSHFDAKLVRPIITSAWPFAVSAVLGGLMINTDILIIGFFGTAEAVGFYSAAQRPILLAYLLPAIFAASTFPAFSRFANGEPKKMRALFERTVGVAFLIGFPLVLGGIILAPDLINLVFGEAYRAAIAPFQVLLLTLLVNFPSVILTNALFAHNRQKNLLLFAAIGGLGNVLFDILLIPQFGILGAAWATLFAQILGNLYLWRAMQNIERLPLPGLTKIAPASLLMMMAVSFLSFAGFPLAFTIALAAVLYWGILKFLDEPLLRELTFTLKPRA</sequence>
<gene>
    <name evidence="7" type="ORF">A2122_00670</name>
</gene>
<dbReference type="Pfam" id="PF01943">
    <property type="entry name" value="Polysacc_synt"/>
    <property type="match status" value="1"/>
</dbReference>
<feature type="transmembrane region" description="Helical" evidence="6">
    <location>
        <begin position="347"/>
        <end position="372"/>
    </location>
</feature>
<dbReference type="PANTHER" id="PTHR30250">
    <property type="entry name" value="PST FAMILY PREDICTED COLANIC ACID TRANSPORTER"/>
    <property type="match status" value="1"/>
</dbReference>
<dbReference type="InterPro" id="IPR050833">
    <property type="entry name" value="Poly_Biosynth_Transport"/>
</dbReference>
<reference evidence="7 8" key="1">
    <citation type="journal article" date="2016" name="Nat. Commun.">
        <title>Thousands of microbial genomes shed light on interconnected biogeochemical processes in an aquifer system.</title>
        <authorList>
            <person name="Anantharaman K."/>
            <person name="Brown C.T."/>
            <person name="Hug L.A."/>
            <person name="Sharon I."/>
            <person name="Castelle C.J."/>
            <person name="Probst A.J."/>
            <person name="Thomas B.C."/>
            <person name="Singh A."/>
            <person name="Wilkins M.J."/>
            <person name="Karaoz U."/>
            <person name="Brodie E.L."/>
            <person name="Williams K.H."/>
            <person name="Hubbard S.S."/>
            <person name="Banfield J.F."/>
        </authorList>
    </citation>
    <scope>NUCLEOTIDE SEQUENCE [LARGE SCALE GENOMIC DNA]</scope>
</reference>
<feature type="transmembrane region" description="Helical" evidence="6">
    <location>
        <begin position="62"/>
        <end position="85"/>
    </location>
</feature>
<dbReference type="EMBL" id="MHKU01000039">
    <property type="protein sequence ID" value="OGY96267.1"/>
    <property type="molecule type" value="Genomic_DNA"/>
</dbReference>
<feature type="transmembrane region" description="Helical" evidence="6">
    <location>
        <begin position="315"/>
        <end position="335"/>
    </location>
</feature>
<comment type="subcellular location">
    <subcellularLocation>
        <location evidence="1">Cell membrane</location>
        <topology evidence="1">Multi-pass membrane protein</topology>
    </subcellularLocation>
</comment>
<comment type="caution">
    <text evidence="7">The sequence shown here is derived from an EMBL/GenBank/DDBJ whole genome shotgun (WGS) entry which is preliminary data.</text>
</comment>
<accession>A0A1G2C6Z9</accession>
<protein>
    <submittedName>
        <fullName evidence="7">Uncharacterized protein</fullName>
    </submittedName>
</protein>
<evidence type="ECO:0000313" key="7">
    <source>
        <dbReference type="EMBL" id="OGY96267.1"/>
    </source>
</evidence>
<feature type="transmembrane region" description="Helical" evidence="6">
    <location>
        <begin position="234"/>
        <end position="263"/>
    </location>
</feature>
<dbReference type="CDD" id="cd13128">
    <property type="entry name" value="MATE_Wzx_like"/>
    <property type="match status" value="1"/>
</dbReference>